<dbReference type="SMART" id="SM00487">
    <property type="entry name" value="DEXDc"/>
    <property type="match status" value="1"/>
</dbReference>
<evidence type="ECO:0000256" key="4">
    <source>
        <dbReference type="ARBA" id="ARBA00022806"/>
    </source>
</evidence>
<feature type="region of interest" description="Disordered" evidence="8">
    <location>
        <begin position="15"/>
        <end position="39"/>
    </location>
</feature>
<keyword evidence="6" id="KW-0238">DNA-binding</keyword>
<evidence type="ECO:0000256" key="7">
    <source>
        <dbReference type="ARBA" id="ARBA00023204"/>
    </source>
</evidence>
<dbReference type="GeneID" id="9833543"/>
<evidence type="ECO:0000259" key="10">
    <source>
        <dbReference type="PROSITE" id="PS51194"/>
    </source>
</evidence>
<dbReference type="PANTHER" id="PTHR47964">
    <property type="entry name" value="ATP-DEPENDENT DNA HELICASE HOMOLOG RECG, CHLOROPLASTIC"/>
    <property type="match status" value="1"/>
</dbReference>
<feature type="compositionally biased region" description="Gly residues" evidence="8">
    <location>
        <begin position="445"/>
        <end position="454"/>
    </location>
</feature>
<dbReference type="InterPro" id="IPR036397">
    <property type="entry name" value="RNaseH_sf"/>
</dbReference>
<evidence type="ECO:0000256" key="1">
    <source>
        <dbReference type="ARBA" id="ARBA00022741"/>
    </source>
</evidence>
<dbReference type="PANTHER" id="PTHR47964:SF1">
    <property type="entry name" value="ATP-DEPENDENT DNA HELICASE HOMOLOG RECG, CHLOROPLASTIC"/>
    <property type="match status" value="1"/>
</dbReference>
<dbReference type="InterPro" id="IPR011545">
    <property type="entry name" value="DEAD/DEAH_box_helicase_dom"/>
</dbReference>
<feature type="compositionally biased region" description="Basic and acidic residues" evidence="8">
    <location>
        <begin position="429"/>
        <end position="439"/>
    </location>
</feature>
<dbReference type="GO" id="GO:0003678">
    <property type="term" value="F:DNA helicase activity"/>
    <property type="evidence" value="ECO:0007669"/>
    <property type="project" value="TreeGrafter"/>
</dbReference>
<evidence type="ECO:0000313" key="12">
    <source>
        <dbReference type="Proteomes" id="UP000009170"/>
    </source>
</evidence>
<feature type="domain" description="Helicase C-terminal" evidence="10">
    <location>
        <begin position="1046"/>
        <end position="1202"/>
    </location>
</feature>
<dbReference type="Gene3D" id="3.30.420.10">
    <property type="entry name" value="Ribonuclease H-like superfamily/Ribonuclease H"/>
    <property type="match status" value="1"/>
</dbReference>
<dbReference type="PROSITE" id="PS51192">
    <property type="entry name" value="HELICASE_ATP_BIND_1"/>
    <property type="match status" value="1"/>
</dbReference>
<name>A0A090MAI8_OSTTA</name>
<dbReference type="GO" id="GO:0016787">
    <property type="term" value="F:hydrolase activity"/>
    <property type="evidence" value="ECO:0007669"/>
    <property type="project" value="UniProtKB-KW"/>
</dbReference>
<dbReference type="SMART" id="SM00479">
    <property type="entry name" value="EXOIII"/>
    <property type="match status" value="1"/>
</dbReference>
<feature type="region of interest" description="Disordered" evidence="8">
    <location>
        <begin position="140"/>
        <end position="211"/>
    </location>
</feature>
<dbReference type="InterPro" id="IPR027417">
    <property type="entry name" value="P-loop_NTPase"/>
</dbReference>
<dbReference type="SUPFAM" id="SSF52540">
    <property type="entry name" value="P-loop containing nucleoside triphosphate hydrolases"/>
    <property type="match status" value="2"/>
</dbReference>
<dbReference type="Pfam" id="PF00929">
    <property type="entry name" value="RNase_T"/>
    <property type="match status" value="1"/>
</dbReference>
<dbReference type="EMBL" id="CAID01000009">
    <property type="protein sequence ID" value="CEF99124.1"/>
    <property type="molecule type" value="Genomic_DNA"/>
</dbReference>
<proteinExistence type="predicted"/>
<dbReference type="PROSITE" id="PS51194">
    <property type="entry name" value="HELICASE_CTER"/>
    <property type="match status" value="1"/>
</dbReference>
<dbReference type="FunCoup" id="A0A090MAI8">
    <property type="interactions" value="132"/>
</dbReference>
<keyword evidence="4 11" id="KW-0347">Helicase</keyword>
<protein>
    <submittedName>
        <fullName evidence="11">Helicase, C-terminal</fullName>
    </submittedName>
</protein>
<dbReference type="Pfam" id="PF00270">
    <property type="entry name" value="DEAD"/>
    <property type="match status" value="1"/>
</dbReference>
<keyword evidence="12" id="KW-1185">Reference proteome</keyword>
<dbReference type="SUPFAM" id="SSF53098">
    <property type="entry name" value="Ribonuclease H-like"/>
    <property type="match status" value="1"/>
</dbReference>
<dbReference type="Pfam" id="PF00271">
    <property type="entry name" value="Helicase_C"/>
    <property type="match status" value="1"/>
</dbReference>
<dbReference type="GO" id="GO:0005524">
    <property type="term" value="F:ATP binding"/>
    <property type="evidence" value="ECO:0007669"/>
    <property type="project" value="UniProtKB-KW"/>
</dbReference>
<evidence type="ECO:0000259" key="9">
    <source>
        <dbReference type="PROSITE" id="PS51192"/>
    </source>
</evidence>
<dbReference type="InterPro" id="IPR014001">
    <property type="entry name" value="Helicase_ATP-bd"/>
</dbReference>
<dbReference type="InterPro" id="IPR047112">
    <property type="entry name" value="RecG/Mfd"/>
</dbReference>
<evidence type="ECO:0000256" key="5">
    <source>
        <dbReference type="ARBA" id="ARBA00022840"/>
    </source>
</evidence>
<dbReference type="InterPro" id="IPR001650">
    <property type="entry name" value="Helicase_C-like"/>
</dbReference>
<dbReference type="InterPro" id="IPR012337">
    <property type="entry name" value="RNaseH-like_sf"/>
</dbReference>
<accession>A0A090MAI8</accession>
<dbReference type="OrthoDB" id="416741at2759"/>
<dbReference type="Proteomes" id="UP000009170">
    <property type="component" value="Unassembled WGS sequence"/>
</dbReference>
<dbReference type="SMART" id="SM00490">
    <property type="entry name" value="HELICc"/>
    <property type="match status" value="1"/>
</dbReference>
<dbReference type="RefSeq" id="XP_022839657.1">
    <property type="nucleotide sequence ID" value="XM_022983386.1"/>
</dbReference>
<feature type="region of interest" description="Disordered" evidence="8">
    <location>
        <begin position="423"/>
        <end position="456"/>
    </location>
</feature>
<evidence type="ECO:0000313" key="11">
    <source>
        <dbReference type="EMBL" id="CEF99124.1"/>
    </source>
</evidence>
<gene>
    <name evidence="11" type="ORF">OT_ostta09g03050</name>
</gene>
<reference evidence="12" key="1">
    <citation type="journal article" date="2006" name="Proc. Natl. Acad. Sci. U.S.A.">
        <title>Genome analysis of the smallest free-living eukaryote Ostreococcus tauri unveils many unique features.</title>
        <authorList>
            <person name="Derelle E."/>
            <person name="Ferraz C."/>
            <person name="Rombauts S."/>
            <person name="Rouze P."/>
            <person name="Worden A.Z."/>
            <person name="Robbens S."/>
            <person name="Partensky F."/>
            <person name="Degroeve S."/>
            <person name="Echeynie S."/>
            <person name="Cooke R."/>
            <person name="Saeys Y."/>
            <person name="Wuyts J."/>
            <person name="Jabbari K."/>
            <person name="Bowler C."/>
            <person name="Panaud O."/>
            <person name="Piegu B."/>
            <person name="Ball S.G."/>
            <person name="Ral J.-P."/>
            <person name="Bouget F.-Y."/>
            <person name="Piganeau G."/>
            <person name="De Baets B."/>
            <person name="Picard A."/>
            <person name="Delseny M."/>
            <person name="Demaille J."/>
            <person name="Van de Peer Y."/>
            <person name="Moreau H."/>
        </authorList>
    </citation>
    <scope>NUCLEOTIDE SEQUENCE [LARGE SCALE GENOMIC DNA]</scope>
    <source>
        <strain evidence="12">OTTH 0595 / CCAP 157/2 / RCC745</strain>
    </source>
</reference>
<dbReference type="KEGG" id="ota:OT_ostta09g03050"/>
<keyword evidence="5" id="KW-0067">ATP-binding</keyword>
<evidence type="ECO:0000256" key="8">
    <source>
        <dbReference type="SAM" id="MobiDB-lite"/>
    </source>
</evidence>
<dbReference type="GO" id="GO:0006281">
    <property type="term" value="P:DNA repair"/>
    <property type="evidence" value="ECO:0007669"/>
    <property type="project" value="UniProtKB-KW"/>
</dbReference>
<dbReference type="InterPro" id="IPR045562">
    <property type="entry name" value="RecG_dom3_C"/>
</dbReference>
<evidence type="ECO:0000256" key="6">
    <source>
        <dbReference type="ARBA" id="ARBA00023125"/>
    </source>
</evidence>
<feature type="domain" description="Helicase ATP-binding" evidence="9">
    <location>
        <begin position="849"/>
        <end position="1013"/>
    </location>
</feature>
<organism evidence="11 12">
    <name type="scientific">Ostreococcus tauri</name>
    <name type="common">Marine green alga</name>
    <dbReference type="NCBI Taxonomy" id="70448"/>
    <lineage>
        <taxon>Eukaryota</taxon>
        <taxon>Viridiplantae</taxon>
        <taxon>Chlorophyta</taxon>
        <taxon>Mamiellophyceae</taxon>
        <taxon>Mamiellales</taxon>
        <taxon>Bathycoccaceae</taxon>
        <taxon>Ostreococcus</taxon>
    </lineage>
</organism>
<dbReference type="GO" id="GO:0003677">
    <property type="term" value="F:DNA binding"/>
    <property type="evidence" value="ECO:0007669"/>
    <property type="project" value="UniProtKB-KW"/>
</dbReference>
<keyword evidence="2" id="KW-0227">DNA damage</keyword>
<dbReference type="Gene3D" id="3.40.50.300">
    <property type="entry name" value="P-loop containing nucleotide triphosphate hydrolases"/>
    <property type="match status" value="2"/>
</dbReference>
<feature type="compositionally biased region" description="Basic and acidic residues" evidence="8">
    <location>
        <begin position="28"/>
        <end position="38"/>
    </location>
</feature>
<evidence type="ECO:0000256" key="2">
    <source>
        <dbReference type="ARBA" id="ARBA00022763"/>
    </source>
</evidence>
<feature type="compositionally biased region" description="Low complexity" evidence="8">
    <location>
        <begin position="181"/>
        <end position="198"/>
    </location>
</feature>
<feature type="compositionally biased region" description="Low complexity" evidence="8">
    <location>
        <begin position="140"/>
        <end position="166"/>
    </location>
</feature>
<keyword evidence="3" id="KW-0378">Hydrolase</keyword>
<reference evidence="11 12" key="2">
    <citation type="journal article" date="2014" name="BMC Genomics">
        <title>An improved genome of the model marine alga Ostreococcus tauri unfolds by assessing Illumina de novo assemblies.</title>
        <authorList>
            <person name="Blanc-Mathieu R."/>
            <person name="Verhelst B."/>
            <person name="Derelle E."/>
            <person name="Rombauts S."/>
            <person name="Bouget F.Y."/>
            <person name="Carre I."/>
            <person name="Chateau A."/>
            <person name="Eyre-Walker A."/>
            <person name="Grimsley N."/>
            <person name="Moreau H."/>
            <person name="Piegu B."/>
            <person name="Rivals E."/>
            <person name="Schackwitz W."/>
            <person name="Van de Peer Y."/>
            <person name="Piganeau G."/>
        </authorList>
    </citation>
    <scope>NUCLEOTIDE SEQUENCE [LARGE SCALE GENOMIC DNA]</scope>
    <source>
        <strain evidence="12">OTTH 0595 / CCAP 157/2 / RCC745</strain>
    </source>
</reference>
<evidence type="ECO:0000256" key="3">
    <source>
        <dbReference type="ARBA" id="ARBA00022801"/>
    </source>
</evidence>
<dbReference type="CDD" id="cd17992">
    <property type="entry name" value="DEXHc_RecG"/>
    <property type="match status" value="1"/>
</dbReference>
<sequence>MARVARDARSIGRADWRSRGTRAASRATSERDRGRDADDGVGVVTSARVVHRLRAGVEYEISNGCENAKGRAFDDFQSFLTASLRELETSHASPMLAHMVRDSMMYGKLDTDRRRMLLNNVSAALPGVVQSAASTIENASAPRGWAPPRAAAENAASTSSSSSVLAGVGGRTKSATDMKSTTEAMTTTQRTETASAGTAPSNAKPTHVEVSRNSSEFPSIIVFDLETTGLSKEKSRIIELAAQSLTDPSAAFSTLVNPGRFNIPPAIKALTGITNSMVSAPDVPSFAMAAEQFEMFIEQVRQSRPGAPVLLVAHNARQFDAAFIQYEYRRLGRELPSSWRFCDTLPLARQLLRPDGLGKFSMDVLRGHYDIELEGGDVQMHRAGTDARVLADILNKMLEHPRAKGNELRCLEQFSFSLGDPGAGSLKRATAEAKSDSERSWSPGGAPGWGGGGTVSLSDGEEADLGGGWAVVDEFENEEKLESSERESSPNDNVSLRGVQKPFWAAEDPINGILPETVDFQKLVEITAKTDVSELRLDVERWKETPIDVLKDKVPKSTMKALKAEGVSTIEAVLRNCPRKYQEFSAWNKSLAMGTQVTLTGTVRSMQVRDYMRGRSIPNTILVEVDLPESEITTSDDNPWGDNKPRCKVKVWDHISKDMRAGMPIGARVSVRGTLGTGDRNCQFSIDGGRVAPIAEDAPILESDGAEIVATYAKRGQMSNVEWHRAISASMDIFVEKLPADPVEVSMGRDNPLLSELGLLSHSEAVKNIHRPKNVEIVAQARERLAFEELLLLQVALLQERSRLQALPVSETTEGVCIVGTALVDELRTELPFALTRSQESSLEEILSDMAGPAPMLRLLQGDVGCGKTVVAAMSLLAAVGAGHQGAFMAPTEVLATQHHRVLTELLSQMRDPPKVVLLTGSTKTAERAQILEDLSSGKIGIIVGTHALIHEKVVFNSLGIAVVDEQHRFGVEQRAALLSKGKVPPHMLTMSATPIPRTLAMTKFGEMALSVIDEKPAGRLPIITKVCAVDEHDIAYEAMRDEVRQGAQAYIIVRLVQESGSSRMSEVKGAEEEYARLVSKYPNVRFGLLHGQLGAEEKAAALEKFSAGETQALVATSVVEVGVDVPNASIIIIEDADGFGLAALHQLRGRVGRGSRQSKCFLLHTPGVGENAESKEDRARDRLRVLEQSNNGFRIAESDLQLRGAGELFGTKQSGQQVNLFHASMSTDLYLLEAARKAAAEMISRASLSSEPLPAPIAVALETRPALVLDNAVVSGGQVVASN</sequence>
<keyword evidence="7" id="KW-0234">DNA repair</keyword>
<comment type="caution">
    <text evidence="11">The sequence shown here is derived from an EMBL/GenBank/DDBJ whole genome shotgun (WGS) entry which is preliminary data.</text>
</comment>
<dbReference type="CDD" id="cd06127">
    <property type="entry name" value="DEDDh"/>
    <property type="match status" value="1"/>
</dbReference>
<dbReference type="InParanoid" id="A0A090MAI8"/>
<dbReference type="InterPro" id="IPR013520">
    <property type="entry name" value="Ribonucl_H"/>
</dbReference>
<dbReference type="Pfam" id="PF19833">
    <property type="entry name" value="RecG_dom3_C"/>
    <property type="match status" value="1"/>
</dbReference>
<dbReference type="STRING" id="70448.A0A090MAI8"/>
<keyword evidence="1" id="KW-0547">Nucleotide-binding</keyword>